<proteinExistence type="predicted"/>
<protein>
    <submittedName>
        <fullName evidence="1">Uncharacterized protein</fullName>
    </submittedName>
</protein>
<name>A0A0F7L690_9VIRU</name>
<dbReference type="EMBL" id="KR029588">
    <property type="protein sequence ID" value="AKH47017.1"/>
    <property type="molecule type" value="Genomic_DNA"/>
</dbReference>
<accession>A0A0F7L690</accession>
<evidence type="ECO:0000313" key="1">
    <source>
        <dbReference type="EMBL" id="AKH47017.1"/>
    </source>
</evidence>
<organism evidence="1">
    <name type="scientific">uncultured marine virus</name>
    <dbReference type="NCBI Taxonomy" id="186617"/>
    <lineage>
        <taxon>Viruses</taxon>
        <taxon>environmental samples</taxon>
    </lineage>
</organism>
<sequence>MPNPYLPPNFDESELDIEDIEEQEIEEFEPVEFGTTPSLWTEAIVWGGIKNVPPLYKHRLSL</sequence>
<reference evidence="1" key="2">
    <citation type="submission" date="2015-03" db="EMBL/GenBank/DDBJ databases">
        <authorList>
            <person name="Chow C.-E.T."/>
            <person name="Winget D.M."/>
            <person name="White R.A.III."/>
            <person name="Hallam S.J."/>
            <person name="Suttle C.A."/>
        </authorList>
    </citation>
    <scope>NUCLEOTIDE SEQUENCE</scope>
    <source>
        <strain evidence="1">Anoxic2_4</strain>
    </source>
</reference>
<reference evidence="1" key="1">
    <citation type="journal article" date="2015" name="Front. Microbiol.">
        <title>Combining genomic sequencing methods to explore viral diversity and reveal potential virus-host interactions.</title>
        <authorList>
            <person name="Chow C.E."/>
            <person name="Winget D.M."/>
            <person name="White R.A.III."/>
            <person name="Hallam S.J."/>
            <person name="Suttle C.A."/>
        </authorList>
    </citation>
    <scope>NUCLEOTIDE SEQUENCE</scope>
    <source>
        <strain evidence="1">Anoxic2_4</strain>
    </source>
</reference>